<accession>A0A371HDG3</accession>
<feature type="non-terminal residue" evidence="1">
    <location>
        <position position="1"/>
    </location>
</feature>
<proteinExistence type="predicted"/>
<gene>
    <name evidence="1" type="ORF">CR513_15980</name>
</gene>
<protein>
    <submittedName>
        <fullName evidence="1">Uncharacterized protein</fullName>
    </submittedName>
</protein>
<dbReference type="EMBL" id="QJKJ01002904">
    <property type="protein sequence ID" value="RDY00795.1"/>
    <property type="molecule type" value="Genomic_DNA"/>
</dbReference>
<reference evidence="1" key="1">
    <citation type="submission" date="2018-05" db="EMBL/GenBank/DDBJ databases">
        <title>Draft genome of Mucuna pruriens seed.</title>
        <authorList>
            <person name="Nnadi N.E."/>
            <person name="Vos R."/>
            <person name="Hasami M.H."/>
            <person name="Devisetty U.K."/>
            <person name="Aguiy J.C."/>
        </authorList>
    </citation>
    <scope>NUCLEOTIDE SEQUENCE [LARGE SCALE GENOMIC DNA]</scope>
    <source>
        <strain evidence="1">JCA_2017</strain>
    </source>
</reference>
<comment type="caution">
    <text evidence="1">The sequence shown here is derived from an EMBL/GenBank/DDBJ whole genome shotgun (WGS) entry which is preliminary data.</text>
</comment>
<keyword evidence="2" id="KW-1185">Reference proteome</keyword>
<dbReference type="Proteomes" id="UP000257109">
    <property type="component" value="Unassembled WGS sequence"/>
</dbReference>
<evidence type="ECO:0000313" key="2">
    <source>
        <dbReference type="Proteomes" id="UP000257109"/>
    </source>
</evidence>
<name>A0A371HDG3_MUCPR</name>
<organism evidence="1 2">
    <name type="scientific">Mucuna pruriens</name>
    <name type="common">Velvet bean</name>
    <name type="synonym">Dolichos pruriens</name>
    <dbReference type="NCBI Taxonomy" id="157652"/>
    <lineage>
        <taxon>Eukaryota</taxon>
        <taxon>Viridiplantae</taxon>
        <taxon>Streptophyta</taxon>
        <taxon>Embryophyta</taxon>
        <taxon>Tracheophyta</taxon>
        <taxon>Spermatophyta</taxon>
        <taxon>Magnoliopsida</taxon>
        <taxon>eudicotyledons</taxon>
        <taxon>Gunneridae</taxon>
        <taxon>Pentapetalae</taxon>
        <taxon>rosids</taxon>
        <taxon>fabids</taxon>
        <taxon>Fabales</taxon>
        <taxon>Fabaceae</taxon>
        <taxon>Papilionoideae</taxon>
        <taxon>50 kb inversion clade</taxon>
        <taxon>NPAAA clade</taxon>
        <taxon>indigoferoid/millettioid clade</taxon>
        <taxon>Phaseoleae</taxon>
        <taxon>Mucuna</taxon>
    </lineage>
</organism>
<evidence type="ECO:0000313" key="1">
    <source>
        <dbReference type="EMBL" id="RDY00795.1"/>
    </source>
</evidence>
<dbReference type="AlphaFoldDB" id="A0A371HDG3"/>
<sequence>MNLWVEYTDIIYASLTSEVFDPISCIETLYHHWIHVSMIYYVKNNAFLYSPSLKNINHPLFLWHM</sequence>